<evidence type="ECO:0000313" key="11">
    <source>
        <dbReference type="EMBL" id="RJG48738.1"/>
    </source>
</evidence>
<dbReference type="OrthoDB" id="9772100at2"/>
<dbReference type="CDD" id="cd00075">
    <property type="entry name" value="HATPase"/>
    <property type="match status" value="1"/>
</dbReference>
<feature type="modified residue" description="4-aspartylphosphate" evidence="7">
    <location>
        <position position="1150"/>
    </location>
</feature>
<dbReference type="Pfam" id="PF02518">
    <property type="entry name" value="HATPase_c"/>
    <property type="match status" value="1"/>
</dbReference>
<dbReference type="RefSeq" id="WP_119910178.1">
    <property type="nucleotide sequence ID" value="NZ_QZCH01000007.1"/>
</dbReference>
<dbReference type="InterPro" id="IPR013783">
    <property type="entry name" value="Ig-like_fold"/>
</dbReference>
<dbReference type="Proteomes" id="UP000283255">
    <property type="component" value="Unassembled WGS sequence"/>
</dbReference>
<comment type="caution">
    <text evidence="11">The sequence shown here is derived from an EMBL/GenBank/DDBJ whole genome shotgun (WGS) entry which is preliminary data.</text>
</comment>
<dbReference type="PRINTS" id="PR00344">
    <property type="entry name" value="BCTRLSENSOR"/>
</dbReference>
<dbReference type="Pfam" id="PF07495">
    <property type="entry name" value="Y_Y_Y"/>
    <property type="match status" value="1"/>
</dbReference>
<evidence type="ECO:0000256" key="6">
    <source>
        <dbReference type="ARBA" id="ARBA00023163"/>
    </source>
</evidence>
<dbReference type="InterPro" id="IPR003594">
    <property type="entry name" value="HATPase_dom"/>
</dbReference>
<dbReference type="PANTHER" id="PTHR43547">
    <property type="entry name" value="TWO-COMPONENT HISTIDINE KINASE"/>
    <property type="match status" value="1"/>
</dbReference>
<evidence type="ECO:0000259" key="10">
    <source>
        <dbReference type="PROSITE" id="PS50110"/>
    </source>
</evidence>
<evidence type="ECO:0000313" key="12">
    <source>
        <dbReference type="Proteomes" id="UP000283255"/>
    </source>
</evidence>
<name>A0A418YGM4_9GAMM</name>
<keyword evidence="4" id="KW-0805">Transcription regulation</keyword>
<dbReference type="Pfam" id="PF00512">
    <property type="entry name" value="HisKA"/>
    <property type="match status" value="1"/>
</dbReference>
<dbReference type="SUPFAM" id="SSF55874">
    <property type="entry name" value="ATPase domain of HSP90 chaperone/DNA topoisomerase II/histidine kinase"/>
    <property type="match status" value="1"/>
</dbReference>
<dbReference type="PROSITE" id="PS50109">
    <property type="entry name" value="HIS_KIN"/>
    <property type="match status" value="1"/>
</dbReference>
<organism evidence="11 12">
    <name type="scientific">Motilimonas pumila</name>
    <dbReference type="NCBI Taxonomy" id="2303987"/>
    <lineage>
        <taxon>Bacteria</taxon>
        <taxon>Pseudomonadati</taxon>
        <taxon>Pseudomonadota</taxon>
        <taxon>Gammaproteobacteria</taxon>
        <taxon>Alteromonadales</taxon>
        <taxon>Alteromonadales genera incertae sedis</taxon>
        <taxon>Motilimonas</taxon>
    </lineage>
</organism>
<dbReference type="InterPro" id="IPR015943">
    <property type="entry name" value="WD40/YVTN_repeat-like_dom_sf"/>
</dbReference>
<dbReference type="Pfam" id="PF00072">
    <property type="entry name" value="Response_reg"/>
    <property type="match status" value="1"/>
</dbReference>
<dbReference type="EMBL" id="QZCH01000007">
    <property type="protein sequence ID" value="RJG48738.1"/>
    <property type="molecule type" value="Genomic_DNA"/>
</dbReference>
<dbReference type="PROSITE" id="PS00041">
    <property type="entry name" value="HTH_ARAC_FAMILY_1"/>
    <property type="match status" value="2"/>
</dbReference>
<comment type="catalytic activity">
    <reaction evidence="1">
        <text>ATP + protein L-histidine = ADP + protein N-phospho-L-histidine.</text>
        <dbReference type="EC" id="2.7.13.3"/>
    </reaction>
</comment>
<sequence>MMFAPRIVFMFFWLTLLTPVFAMPFHGSHHFDSYSLGQGLSQASALEVIQDQQGYIWVGTQDGLNRFDGQHFLQFRHVPLDARSLSSNYIAGLTLDWQQQLWVLTPLGLHQYQPEYNQFTRIDQSHGLPEDPWQLIADASGNLWISSNKGISRYDIALGQFQHFDLPLANRQKNNFPVRDMTLDERGHLHFISQQQKYQWLPQQGQFSRESITLANNDSLQLMRYIGQRWWLATDLGLMQLAKDGATHAFWSWHSLNIEGMVTDLQSDQQGGLWVGSLQGLYRLPLAEHWHTRSNITPQAHDHHSQVEQPYGLLDNSVETLFTDNNKVLWIGTRLGGVSKLSPQALAFQSLSQAQQLLQDNVVMAMLETDQGLWLGTADGSLSLWGHQGEVLHQSTPKFSESLTDKDLKGKPLDGQTIGVVLAIAEDSQNEIWLAGTNGLGRLTQAGQLQSYRITDEDGFSDHYTSQVFLFNGELWAISTALGLAKYLPEQDEFALQPIFLAGENRLQNINNVLVDGDALWLTSFDGELLHYDSQLQQLTKYPLKRQGVNVQLDSITSIYRDPLHRLWLTHQNGLLLYDIKSQRLEALNLRGNMPEGMYYQVLSPSSGSYWVAHSKWLLQLDEQANVVRKYQRNVGLPVSEFNSSSLVLASGELAFGHVGGVLTFHPRGLPRPSASPEVALTSLKVLTTAADQAKQWQEQGTLVAPGVLAQVQLPWHNASLKLSFSQLRYDHQGAEYRYRLKGLESKWNLAEPGQTQASYHQLPPGGYQFEVQVANQSQQWHPAQALLAVTITAPWWQSLWAYLIYLACGISVIVYYFRWRIGTEQAYSKKLAQQVEYRTATIAKMSEQKLRLFANVSHEFRTPLTLIKAPAQYLQSHLGPGAHQQDLGQISRNCDKLLTMLDNLLVMTRVAKLPEAGKGCSLNQLAQRALSHYDELARTKHQQLALEIKGQLGVACSELELETVIFNLLGNAIKYCPAHSDIRIIARTIGHQVVLAVKDNGPGMSAAQLTQIFEPFVRGQCHGATDDGAGLGLTLVKETVVALGGVITVQSELHQGTTFRVCLPSSERVISSPEKPPIPLVNTTDWRARATTAAPGQPQGKVLIVEDNAAMAQYLQQILQGEYQCTLFNAAEPALAYLNKHSVDLVISDYVLPEMDGLAMCRSIKTCTSLCHIPVLFVSAKVDRQSKLAALSAKAADIMAKPFDVDELMIKVANLIQVQSPALVTQDEDSADKEFVVRLAQTVADMYSDPDITISDISDAMFVTSKQLQRKIKALLQITPNEYLRQYRLDQAQALLKQGLSIQQVSQQAGFNSQSYFTNCYKKAFAQTPKQAQQQMRAEEPQLD</sequence>
<dbReference type="InterPro" id="IPR018060">
    <property type="entry name" value="HTH_AraC"/>
</dbReference>
<dbReference type="Gene3D" id="1.10.287.130">
    <property type="match status" value="1"/>
</dbReference>
<evidence type="ECO:0000256" key="3">
    <source>
        <dbReference type="ARBA" id="ARBA00022553"/>
    </source>
</evidence>
<feature type="domain" description="Response regulatory" evidence="10">
    <location>
        <begin position="1102"/>
        <end position="1217"/>
    </location>
</feature>
<dbReference type="SMART" id="SM00342">
    <property type="entry name" value="HTH_ARAC"/>
    <property type="match status" value="1"/>
</dbReference>
<evidence type="ECO:0000256" key="7">
    <source>
        <dbReference type="PROSITE-ProRule" id="PRU00169"/>
    </source>
</evidence>
<proteinExistence type="predicted"/>
<dbReference type="SUPFAM" id="SSF46689">
    <property type="entry name" value="Homeodomain-like"/>
    <property type="match status" value="1"/>
</dbReference>
<dbReference type="SUPFAM" id="SSF47384">
    <property type="entry name" value="Homodimeric domain of signal transducing histidine kinase"/>
    <property type="match status" value="1"/>
</dbReference>
<keyword evidence="6" id="KW-0804">Transcription</keyword>
<keyword evidence="3 7" id="KW-0597">Phosphoprotein</keyword>
<reference evidence="11 12" key="1">
    <citation type="submission" date="2018-09" db="EMBL/GenBank/DDBJ databases">
        <authorList>
            <person name="Wang F."/>
        </authorList>
    </citation>
    <scope>NUCLEOTIDE SEQUENCE [LARGE SCALE GENOMIC DNA]</scope>
    <source>
        <strain evidence="11 12">PLHSC7-2</strain>
    </source>
</reference>
<dbReference type="InterPro" id="IPR001789">
    <property type="entry name" value="Sig_transdc_resp-reg_receiver"/>
</dbReference>
<feature type="domain" description="HTH araC/xylS-type" evidence="8">
    <location>
        <begin position="1238"/>
        <end position="1336"/>
    </location>
</feature>
<protein>
    <recommendedName>
        <fullName evidence="2">histidine kinase</fullName>
        <ecNumber evidence="2">2.7.13.3</ecNumber>
    </recommendedName>
</protein>
<feature type="domain" description="Histidine kinase" evidence="9">
    <location>
        <begin position="856"/>
        <end position="1068"/>
    </location>
</feature>
<dbReference type="GO" id="GO:0003700">
    <property type="term" value="F:DNA-binding transcription factor activity"/>
    <property type="evidence" value="ECO:0007669"/>
    <property type="project" value="InterPro"/>
</dbReference>
<gene>
    <name evidence="11" type="ORF">D1Z90_07720</name>
</gene>
<dbReference type="InterPro" id="IPR018062">
    <property type="entry name" value="HTH_AraC-typ_CS"/>
</dbReference>
<dbReference type="InterPro" id="IPR009057">
    <property type="entry name" value="Homeodomain-like_sf"/>
</dbReference>
<evidence type="ECO:0000256" key="5">
    <source>
        <dbReference type="ARBA" id="ARBA00023125"/>
    </source>
</evidence>
<dbReference type="Gene3D" id="2.60.40.10">
    <property type="entry name" value="Immunoglobulins"/>
    <property type="match status" value="1"/>
</dbReference>
<dbReference type="PROSITE" id="PS01124">
    <property type="entry name" value="HTH_ARAC_FAMILY_2"/>
    <property type="match status" value="1"/>
</dbReference>
<dbReference type="SMART" id="SM00448">
    <property type="entry name" value="REC"/>
    <property type="match status" value="1"/>
</dbReference>
<dbReference type="EC" id="2.7.13.3" evidence="2"/>
<dbReference type="PROSITE" id="PS50110">
    <property type="entry name" value="RESPONSE_REGULATORY"/>
    <property type="match status" value="1"/>
</dbReference>
<dbReference type="SUPFAM" id="SSF52172">
    <property type="entry name" value="CheY-like"/>
    <property type="match status" value="1"/>
</dbReference>
<dbReference type="SMART" id="SM00387">
    <property type="entry name" value="HATPase_c"/>
    <property type="match status" value="1"/>
</dbReference>
<dbReference type="GO" id="GO:0043565">
    <property type="term" value="F:sequence-specific DNA binding"/>
    <property type="evidence" value="ECO:0007669"/>
    <property type="project" value="InterPro"/>
</dbReference>
<dbReference type="CDD" id="cd00082">
    <property type="entry name" value="HisKA"/>
    <property type="match status" value="1"/>
</dbReference>
<keyword evidence="5" id="KW-0238">DNA-binding</keyword>
<dbReference type="SMART" id="SM00388">
    <property type="entry name" value="HisKA"/>
    <property type="match status" value="1"/>
</dbReference>
<dbReference type="InterPro" id="IPR005467">
    <property type="entry name" value="His_kinase_dom"/>
</dbReference>
<reference evidence="11 12" key="2">
    <citation type="submission" date="2019-01" db="EMBL/GenBank/DDBJ databases">
        <title>Motilimonas pumilus sp. nov., isolated from the gut of sea cucumber (Apostichopus japonicus).</title>
        <authorList>
            <person name="Wang F.-Q."/>
            <person name="Ren L.-H."/>
            <person name="Lin Y.-W."/>
            <person name="Sun G.-H."/>
            <person name="Du Z.-J."/>
            <person name="Zhao J.-X."/>
            <person name="Liu X.-J."/>
            <person name="Liu L.-J."/>
        </authorList>
    </citation>
    <scope>NUCLEOTIDE SEQUENCE [LARGE SCALE GENOMIC DNA]</scope>
    <source>
        <strain evidence="11 12">PLHSC7-2</strain>
    </source>
</reference>
<evidence type="ECO:0000256" key="4">
    <source>
        <dbReference type="ARBA" id="ARBA00023015"/>
    </source>
</evidence>
<dbReference type="SUPFAM" id="SSF63829">
    <property type="entry name" value="Calcium-dependent phosphotriesterase"/>
    <property type="match status" value="2"/>
</dbReference>
<dbReference type="Gene3D" id="3.40.50.2300">
    <property type="match status" value="1"/>
</dbReference>
<evidence type="ECO:0000259" key="9">
    <source>
        <dbReference type="PROSITE" id="PS50109"/>
    </source>
</evidence>
<dbReference type="GO" id="GO:0000155">
    <property type="term" value="F:phosphorelay sensor kinase activity"/>
    <property type="evidence" value="ECO:0007669"/>
    <property type="project" value="InterPro"/>
</dbReference>
<evidence type="ECO:0000256" key="1">
    <source>
        <dbReference type="ARBA" id="ARBA00000085"/>
    </source>
</evidence>
<keyword evidence="12" id="KW-1185">Reference proteome</keyword>
<dbReference type="Gene3D" id="3.30.565.10">
    <property type="entry name" value="Histidine kinase-like ATPase, C-terminal domain"/>
    <property type="match status" value="1"/>
</dbReference>
<dbReference type="InterPro" id="IPR036097">
    <property type="entry name" value="HisK_dim/P_sf"/>
</dbReference>
<dbReference type="CDD" id="cd00156">
    <property type="entry name" value="REC"/>
    <property type="match status" value="1"/>
</dbReference>
<dbReference type="InterPro" id="IPR011006">
    <property type="entry name" value="CheY-like_superfamily"/>
</dbReference>
<evidence type="ECO:0000259" key="8">
    <source>
        <dbReference type="PROSITE" id="PS01124"/>
    </source>
</evidence>
<dbReference type="InterPro" id="IPR011123">
    <property type="entry name" value="Y_Y_Y"/>
</dbReference>
<dbReference type="Pfam" id="PF12833">
    <property type="entry name" value="HTH_18"/>
    <property type="match status" value="1"/>
</dbReference>
<dbReference type="InterPro" id="IPR003661">
    <property type="entry name" value="HisK_dim/P_dom"/>
</dbReference>
<accession>A0A418YGM4</accession>
<dbReference type="Gene3D" id="1.10.10.60">
    <property type="entry name" value="Homeodomain-like"/>
    <property type="match status" value="1"/>
</dbReference>
<evidence type="ECO:0000256" key="2">
    <source>
        <dbReference type="ARBA" id="ARBA00012438"/>
    </source>
</evidence>
<dbReference type="InterPro" id="IPR004358">
    <property type="entry name" value="Sig_transdc_His_kin-like_C"/>
</dbReference>
<dbReference type="Gene3D" id="2.130.10.10">
    <property type="entry name" value="YVTN repeat-like/Quinoprotein amine dehydrogenase"/>
    <property type="match status" value="3"/>
</dbReference>
<dbReference type="InterPro" id="IPR036890">
    <property type="entry name" value="HATPase_C_sf"/>
</dbReference>
<dbReference type="PANTHER" id="PTHR43547:SF2">
    <property type="entry name" value="HYBRID SIGNAL TRANSDUCTION HISTIDINE KINASE C"/>
    <property type="match status" value="1"/>
</dbReference>